<dbReference type="RefSeq" id="WP_087279844.1">
    <property type="nucleotide sequence ID" value="NZ_CP021455.1"/>
</dbReference>
<proteinExistence type="predicted"/>
<organism evidence="2 3">
    <name type="scientific">Comamonas serinivorans</name>
    <dbReference type="NCBI Taxonomy" id="1082851"/>
    <lineage>
        <taxon>Bacteria</taxon>
        <taxon>Pseudomonadati</taxon>
        <taxon>Pseudomonadota</taxon>
        <taxon>Betaproteobacteria</taxon>
        <taxon>Burkholderiales</taxon>
        <taxon>Comamonadaceae</taxon>
        <taxon>Comamonas</taxon>
    </lineage>
</organism>
<name>A0A1Y0EMT3_9BURK</name>
<dbReference type="CDD" id="cd00093">
    <property type="entry name" value="HTH_XRE"/>
    <property type="match status" value="1"/>
</dbReference>
<evidence type="ECO:0000259" key="1">
    <source>
        <dbReference type="PROSITE" id="PS50943"/>
    </source>
</evidence>
<dbReference type="SUPFAM" id="SSF47413">
    <property type="entry name" value="lambda repressor-like DNA-binding domains"/>
    <property type="match status" value="1"/>
</dbReference>
<evidence type="ECO:0000313" key="2">
    <source>
        <dbReference type="EMBL" id="ARU04718.1"/>
    </source>
</evidence>
<protein>
    <recommendedName>
        <fullName evidence="1">HTH cro/C1-type domain-containing protein</fullName>
    </recommendedName>
</protein>
<gene>
    <name evidence="2" type="ORF">CCO03_08560</name>
</gene>
<reference evidence="2 3" key="1">
    <citation type="submission" date="2017-05" db="EMBL/GenBank/DDBJ databases">
        <authorList>
            <person name="Song R."/>
            <person name="Chenine A.L."/>
            <person name="Ruprecht R.M."/>
        </authorList>
    </citation>
    <scope>NUCLEOTIDE SEQUENCE [LARGE SCALE GENOMIC DNA]</scope>
    <source>
        <strain evidence="2 3">DSM 26136</strain>
    </source>
</reference>
<dbReference type="InterPro" id="IPR001387">
    <property type="entry name" value="Cro/C1-type_HTH"/>
</dbReference>
<dbReference type="EMBL" id="CP021455">
    <property type="protein sequence ID" value="ARU04718.1"/>
    <property type="molecule type" value="Genomic_DNA"/>
</dbReference>
<dbReference type="AlphaFoldDB" id="A0A1Y0EMT3"/>
<dbReference type="SMART" id="SM00530">
    <property type="entry name" value="HTH_XRE"/>
    <property type="match status" value="1"/>
</dbReference>
<dbReference type="Proteomes" id="UP000196138">
    <property type="component" value="Chromosome"/>
</dbReference>
<evidence type="ECO:0000313" key="3">
    <source>
        <dbReference type="Proteomes" id="UP000196138"/>
    </source>
</evidence>
<dbReference type="OrthoDB" id="7011085at2"/>
<feature type="domain" description="HTH cro/C1-type" evidence="1">
    <location>
        <begin position="13"/>
        <end position="68"/>
    </location>
</feature>
<dbReference type="PROSITE" id="PS50943">
    <property type="entry name" value="HTH_CROC1"/>
    <property type="match status" value="1"/>
</dbReference>
<dbReference type="Pfam" id="PF13560">
    <property type="entry name" value="HTH_31"/>
    <property type="match status" value="1"/>
</dbReference>
<accession>A0A1Y0EMT3</accession>
<dbReference type="GO" id="GO:0003677">
    <property type="term" value="F:DNA binding"/>
    <property type="evidence" value="ECO:0007669"/>
    <property type="project" value="InterPro"/>
</dbReference>
<dbReference type="Gene3D" id="1.10.260.40">
    <property type="entry name" value="lambda repressor-like DNA-binding domains"/>
    <property type="match status" value="1"/>
</dbReference>
<dbReference type="KEGG" id="cser:CCO03_08560"/>
<keyword evidence="3" id="KW-1185">Reference proteome</keyword>
<dbReference type="InterPro" id="IPR010982">
    <property type="entry name" value="Lambda_DNA-bd_dom_sf"/>
</dbReference>
<sequence length="91" mass="9753">MSEDRKTLLGRRLRAARTNARLSQAFVADGLAVTRQTVSGWETGAYSPSATQLAELATMYCVCAHALLFGEPFRAVGFGAFMGQGRALSPN</sequence>